<evidence type="ECO:0000256" key="9">
    <source>
        <dbReference type="ARBA" id="ARBA00023136"/>
    </source>
</evidence>
<evidence type="ECO:0000256" key="6">
    <source>
        <dbReference type="ARBA" id="ARBA00022968"/>
    </source>
</evidence>
<feature type="binding site" description="axial binding residue" evidence="10">
    <location>
        <position position="127"/>
    </location>
    <ligand>
        <name>heme</name>
        <dbReference type="ChEBI" id="CHEBI:30413"/>
    </ligand>
    <ligandPart>
        <name>Fe</name>
        <dbReference type="ChEBI" id="CHEBI:18248"/>
    </ligandPart>
</feature>
<evidence type="ECO:0000256" key="8">
    <source>
        <dbReference type="ARBA" id="ARBA00023004"/>
    </source>
</evidence>
<sequence length="144" mass="15791">MTPRRRRRLILVLCVLVGASATVALTVAAFRQNLLFFYTPTQILKELTFSKRPVRLGGLVVDNSIVRETGDLEVRFAVTDTINAVTVSYSGVLPDLFREGQGVVVRGVWQAGVLVADEVLAKHDENYMPPEAHDALKAAGSLQQ</sequence>
<keyword evidence="6 10" id="KW-0735">Signal-anchor</keyword>
<dbReference type="Gene3D" id="2.40.50.140">
    <property type="entry name" value="Nucleic acid-binding proteins"/>
    <property type="match status" value="1"/>
</dbReference>
<keyword evidence="10" id="KW-1003">Cell membrane</keyword>
<dbReference type="EMBL" id="JANQAO010000002">
    <property type="protein sequence ID" value="MDM5147450.1"/>
    <property type="molecule type" value="Genomic_DNA"/>
</dbReference>
<dbReference type="SUPFAM" id="SSF82093">
    <property type="entry name" value="Heme chaperone CcmE"/>
    <property type="match status" value="1"/>
</dbReference>
<feature type="topological domain" description="Extracellular" evidence="10">
    <location>
        <begin position="30"/>
        <end position="144"/>
    </location>
</feature>
<dbReference type="InterPro" id="IPR012340">
    <property type="entry name" value="NA-bd_OB-fold"/>
</dbReference>
<evidence type="ECO:0000256" key="3">
    <source>
        <dbReference type="ARBA" id="ARBA00022692"/>
    </source>
</evidence>
<dbReference type="HAMAP" id="MF_01959">
    <property type="entry name" value="CcmE"/>
    <property type="match status" value="1"/>
</dbReference>
<keyword evidence="2 10" id="KW-0349">Heme</keyword>
<feature type="topological domain" description="Cytoplasmic" evidence="10">
    <location>
        <begin position="1"/>
        <end position="8"/>
    </location>
</feature>
<comment type="caution">
    <text evidence="11">The sequence shown here is derived from an EMBL/GenBank/DDBJ whole genome shotgun (WGS) entry which is preliminary data.</text>
</comment>
<reference evidence="11" key="1">
    <citation type="submission" date="2022-08" db="EMBL/GenBank/DDBJ databases">
        <authorList>
            <person name="Dzunkova M."/>
            <person name="La Clair J."/>
            <person name="Tyml T."/>
            <person name="Doud D."/>
            <person name="Schulz F."/>
            <person name="Piquer S."/>
            <person name="Porcel Sanchis D."/>
            <person name="Osborn A."/>
            <person name="Robinson D."/>
            <person name="Louie K.B."/>
            <person name="Bowen B.P."/>
            <person name="Bowers R."/>
            <person name="Lee J."/>
            <person name="Arnau Llombart V."/>
            <person name="Diaz Villanueva W."/>
            <person name="Gosliner T."/>
            <person name="Northen T."/>
            <person name="Cheng J.-F."/>
            <person name="Burkart M.D."/>
            <person name="Woyke T."/>
        </authorList>
    </citation>
    <scope>NUCLEOTIDE SEQUENCE</scope>
    <source>
        <strain evidence="11">Df01</strain>
    </source>
</reference>
<comment type="subcellular location">
    <subcellularLocation>
        <location evidence="10">Cell membrane</location>
        <topology evidence="10">Single-pass type II membrane protein</topology>
    </subcellularLocation>
    <subcellularLocation>
        <location evidence="1">Membrane</location>
    </subcellularLocation>
</comment>
<gene>
    <name evidence="10 11" type="primary">ccmE</name>
    <name evidence="10" type="synonym">cycJ</name>
    <name evidence="11" type="ORF">NQX30_03575</name>
</gene>
<dbReference type="Pfam" id="PF03100">
    <property type="entry name" value="CcmE"/>
    <property type="match status" value="1"/>
</dbReference>
<evidence type="ECO:0000256" key="5">
    <source>
        <dbReference type="ARBA" id="ARBA00022748"/>
    </source>
</evidence>
<dbReference type="NCBIfam" id="NF009727">
    <property type="entry name" value="PRK13254.1-1"/>
    <property type="match status" value="1"/>
</dbReference>
<evidence type="ECO:0000256" key="1">
    <source>
        <dbReference type="ARBA" id="ARBA00004370"/>
    </source>
</evidence>
<dbReference type="NCBIfam" id="NF009729">
    <property type="entry name" value="PRK13254.1-3"/>
    <property type="match status" value="1"/>
</dbReference>
<dbReference type="Proteomes" id="UP001168167">
    <property type="component" value="Unassembled WGS sequence"/>
</dbReference>
<dbReference type="InterPro" id="IPR004329">
    <property type="entry name" value="CcmE"/>
</dbReference>
<evidence type="ECO:0000256" key="10">
    <source>
        <dbReference type="HAMAP-Rule" id="MF_01959"/>
    </source>
</evidence>
<dbReference type="NCBIfam" id="NF009731">
    <property type="entry name" value="PRK13254.1-5"/>
    <property type="match status" value="1"/>
</dbReference>
<feature type="binding site" description="covalent" evidence="10">
    <location>
        <position position="123"/>
    </location>
    <ligand>
        <name>heme</name>
        <dbReference type="ChEBI" id="CHEBI:30413"/>
    </ligand>
</feature>
<evidence type="ECO:0000313" key="12">
    <source>
        <dbReference type="Proteomes" id="UP001168167"/>
    </source>
</evidence>
<dbReference type="PANTHER" id="PTHR34128">
    <property type="entry name" value="CYTOCHROME C-TYPE BIOGENESIS PROTEIN CCME HOMOLOG, MITOCHONDRIAL"/>
    <property type="match status" value="1"/>
</dbReference>
<accession>A0ABT7QM06</accession>
<keyword evidence="3 10" id="KW-0812">Transmembrane</keyword>
<comment type="function">
    <text evidence="10">Heme chaperone required for the biogenesis of c-type cytochromes. Transiently binds heme delivered by CcmC and transfers the heme to apo-cytochromes in a process facilitated by CcmF and CcmH.</text>
</comment>
<keyword evidence="7 10" id="KW-1133">Transmembrane helix</keyword>
<organism evidence="11 12">
    <name type="scientific">Candidatus Doriopsillibacter californiensis</name>
    <dbReference type="NCBI Taxonomy" id="2970740"/>
    <lineage>
        <taxon>Bacteria</taxon>
        <taxon>Pseudomonadati</taxon>
        <taxon>Pseudomonadota</taxon>
        <taxon>Gammaproteobacteria</taxon>
        <taxon>Candidatus Tethybacterales</taxon>
        <taxon>Candidatus Persebacteraceae</taxon>
        <taxon>Candidatus Doriopsillibacter</taxon>
    </lineage>
</organism>
<keyword evidence="9 10" id="KW-0472">Membrane</keyword>
<evidence type="ECO:0000256" key="2">
    <source>
        <dbReference type="ARBA" id="ARBA00022617"/>
    </source>
</evidence>
<proteinExistence type="inferred from homology"/>
<keyword evidence="4 10" id="KW-0479">Metal-binding</keyword>
<reference evidence="11" key="2">
    <citation type="journal article" date="2023" name="Microbiome">
        <title>Synthase-selected sorting approach identifies a beta-lactone synthase in a nudibranch symbiotic bacterium.</title>
        <authorList>
            <person name="Dzunkova M."/>
            <person name="La Clair J.J."/>
            <person name="Tyml T."/>
            <person name="Doud D."/>
            <person name="Schulz F."/>
            <person name="Piquer-Esteban S."/>
            <person name="Porcel Sanchis D."/>
            <person name="Osborn A."/>
            <person name="Robinson D."/>
            <person name="Louie K.B."/>
            <person name="Bowen B.P."/>
            <person name="Bowers R.M."/>
            <person name="Lee J."/>
            <person name="Arnau V."/>
            <person name="Diaz-Villanueva W."/>
            <person name="Stepanauskas R."/>
            <person name="Gosliner T."/>
            <person name="Date S.V."/>
            <person name="Northen T.R."/>
            <person name="Cheng J.F."/>
            <person name="Burkart M.D."/>
            <person name="Woyke T."/>
        </authorList>
    </citation>
    <scope>NUCLEOTIDE SEQUENCE</scope>
    <source>
        <strain evidence="11">Df01</strain>
    </source>
</reference>
<comment type="similarity">
    <text evidence="10">Belongs to the CcmE/CycJ family.</text>
</comment>
<keyword evidence="8 10" id="KW-0408">Iron</keyword>
<evidence type="ECO:0000256" key="7">
    <source>
        <dbReference type="ARBA" id="ARBA00022989"/>
    </source>
</evidence>
<keyword evidence="12" id="KW-1185">Reference proteome</keyword>
<dbReference type="PANTHER" id="PTHR34128:SF2">
    <property type="entry name" value="CYTOCHROME C-TYPE BIOGENESIS PROTEIN CCME HOMOLOG, MITOCHONDRIAL"/>
    <property type="match status" value="1"/>
</dbReference>
<name>A0ABT7QM06_9GAMM</name>
<protein>
    <recommendedName>
        <fullName evidence="10">Cytochrome c-type biogenesis protein CcmE</fullName>
    </recommendedName>
    <alternativeName>
        <fullName evidence="10">Cytochrome c maturation protein E</fullName>
    </alternativeName>
    <alternativeName>
        <fullName evidence="10">Heme chaperone CcmE</fullName>
    </alternativeName>
</protein>
<evidence type="ECO:0000313" key="11">
    <source>
        <dbReference type="EMBL" id="MDM5147450.1"/>
    </source>
</evidence>
<keyword evidence="5 10" id="KW-0201">Cytochrome c-type biogenesis</keyword>
<evidence type="ECO:0000256" key="4">
    <source>
        <dbReference type="ARBA" id="ARBA00022723"/>
    </source>
</evidence>
<dbReference type="InterPro" id="IPR036127">
    <property type="entry name" value="CcmE-like_sf"/>
</dbReference>